<accession>A0A482XEP8</accession>
<organism evidence="9 10">
    <name type="scientific">Laodelphax striatellus</name>
    <name type="common">Small brown planthopper</name>
    <name type="synonym">Delphax striatella</name>
    <dbReference type="NCBI Taxonomy" id="195883"/>
    <lineage>
        <taxon>Eukaryota</taxon>
        <taxon>Metazoa</taxon>
        <taxon>Ecdysozoa</taxon>
        <taxon>Arthropoda</taxon>
        <taxon>Hexapoda</taxon>
        <taxon>Insecta</taxon>
        <taxon>Pterygota</taxon>
        <taxon>Neoptera</taxon>
        <taxon>Paraneoptera</taxon>
        <taxon>Hemiptera</taxon>
        <taxon>Auchenorrhyncha</taxon>
        <taxon>Fulgoroidea</taxon>
        <taxon>Delphacidae</taxon>
        <taxon>Criomorphinae</taxon>
        <taxon>Laodelphax</taxon>
    </lineage>
</organism>
<dbReference type="GO" id="GO:0006829">
    <property type="term" value="P:zinc ion transport"/>
    <property type="evidence" value="ECO:0007669"/>
    <property type="project" value="InterPro"/>
</dbReference>
<evidence type="ECO:0000256" key="1">
    <source>
        <dbReference type="ARBA" id="ARBA00004127"/>
    </source>
</evidence>
<dbReference type="InterPro" id="IPR045891">
    <property type="entry name" value="ZIP9"/>
</dbReference>
<feature type="transmembrane region" description="Helical" evidence="8">
    <location>
        <begin position="201"/>
        <end position="220"/>
    </location>
</feature>
<dbReference type="FunCoup" id="A0A482XEP8">
    <property type="interactions" value="958"/>
</dbReference>
<keyword evidence="10" id="KW-1185">Reference proteome</keyword>
<keyword evidence="5" id="KW-0333">Golgi apparatus</keyword>
<name>A0A482XEP8_LAOST</name>
<feature type="transmembrane region" description="Helical" evidence="8">
    <location>
        <begin position="232"/>
        <end position="255"/>
    </location>
</feature>
<dbReference type="EMBL" id="QKKF02010496">
    <property type="protein sequence ID" value="RZF44505.1"/>
    <property type="molecule type" value="Genomic_DNA"/>
</dbReference>
<dbReference type="OrthoDB" id="19859at2759"/>
<evidence type="ECO:0000256" key="6">
    <source>
        <dbReference type="ARBA" id="ARBA00023136"/>
    </source>
</evidence>
<keyword evidence="3 8" id="KW-0812">Transmembrane</keyword>
<dbReference type="AlphaFoldDB" id="A0A482XEP8"/>
<evidence type="ECO:0000256" key="3">
    <source>
        <dbReference type="ARBA" id="ARBA00022692"/>
    </source>
</evidence>
<evidence type="ECO:0000313" key="9">
    <source>
        <dbReference type="EMBL" id="RZF44505.1"/>
    </source>
</evidence>
<feature type="transmembrane region" description="Helical" evidence="8">
    <location>
        <begin position="35"/>
        <end position="55"/>
    </location>
</feature>
<feature type="region of interest" description="Disordered" evidence="7">
    <location>
        <begin position="104"/>
        <end position="125"/>
    </location>
</feature>
<comment type="caution">
    <text evidence="9">The sequence shown here is derived from an EMBL/GenBank/DDBJ whole genome shotgun (WGS) entry which is preliminary data.</text>
</comment>
<evidence type="ECO:0000256" key="8">
    <source>
        <dbReference type="SAM" id="Phobius"/>
    </source>
</evidence>
<feature type="transmembrane region" description="Helical" evidence="8">
    <location>
        <begin position="80"/>
        <end position="98"/>
    </location>
</feature>
<dbReference type="Pfam" id="PF02535">
    <property type="entry name" value="Zip"/>
    <property type="match status" value="2"/>
</dbReference>
<evidence type="ECO:0000256" key="5">
    <source>
        <dbReference type="ARBA" id="ARBA00023034"/>
    </source>
</evidence>
<evidence type="ECO:0000313" key="10">
    <source>
        <dbReference type="Proteomes" id="UP000291343"/>
    </source>
</evidence>
<evidence type="ECO:0000256" key="2">
    <source>
        <dbReference type="ARBA" id="ARBA00004394"/>
    </source>
</evidence>
<feature type="transmembrane region" description="Helical" evidence="8">
    <location>
        <begin position="167"/>
        <end position="189"/>
    </location>
</feature>
<feature type="transmembrane region" description="Helical" evidence="8">
    <location>
        <begin position="6"/>
        <end position="28"/>
    </location>
</feature>
<dbReference type="STRING" id="195883.A0A482XEP8"/>
<proteinExistence type="predicted"/>
<dbReference type="Proteomes" id="UP000291343">
    <property type="component" value="Unassembled WGS sequence"/>
</dbReference>
<evidence type="ECO:0000256" key="4">
    <source>
        <dbReference type="ARBA" id="ARBA00022989"/>
    </source>
</evidence>
<dbReference type="InParanoid" id="A0A482XEP8"/>
<gene>
    <name evidence="9" type="ORF">LSTR_LSTR002278</name>
</gene>
<dbReference type="PANTHER" id="PTHR16133:SF0">
    <property type="entry name" value="ZINC_IRON REGULATED TRANSPORTER-RELATED PROTEIN 102B, ISOFORM E"/>
    <property type="match status" value="1"/>
</dbReference>
<comment type="subcellular location">
    <subcellularLocation>
        <location evidence="1">Endomembrane system</location>
        <topology evidence="1">Multi-pass membrane protein</topology>
    </subcellularLocation>
    <subcellularLocation>
        <location evidence="2">Golgi apparatus membrane</location>
    </subcellularLocation>
</comment>
<keyword evidence="4 8" id="KW-1133">Transmembrane helix</keyword>
<sequence>MEETTVLIFLSLVMLIGSYLAGSIPLVMSLSESKIQLFSVFGAGLLVGTALAVIIPEGIRSLFPDGGAKSTTSHEDLEDLYSLIGVSLVLGFVVMLLIDQCSTSRSRGGNYQPLSTESGKSGPDLEIGVSGPGGGRITATLGLVVHAAVDGVALGAAATTTHTDVEMIVFVAIMLHKAPAAFGLVTFLMHEGVDRKRIRKHLLIFSLAAPLLSLITYFGIGKEGKETLSSVNATGIAMLFSAGTFLYVATVHVLPELTARVGGAFRMNQLFVLVLGAMLPLILTMGHHH</sequence>
<evidence type="ECO:0000256" key="7">
    <source>
        <dbReference type="SAM" id="MobiDB-lite"/>
    </source>
</evidence>
<dbReference type="GO" id="GO:0000139">
    <property type="term" value="C:Golgi membrane"/>
    <property type="evidence" value="ECO:0007669"/>
    <property type="project" value="UniProtKB-SubCell"/>
</dbReference>
<dbReference type="SMR" id="A0A482XEP8"/>
<reference evidence="9 10" key="1">
    <citation type="journal article" date="2017" name="Gigascience">
        <title>Genome sequence of the small brown planthopper, Laodelphax striatellus.</title>
        <authorList>
            <person name="Zhu J."/>
            <person name="Jiang F."/>
            <person name="Wang X."/>
            <person name="Yang P."/>
            <person name="Bao Y."/>
            <person name="Zhao W."/>
            <person name="Wang W."/>
            <person name="Lu H."/>
            <person name="Wang Q."/>
            <person name="Cui N."/>
            <person name="Li J."/>
            <person name="Chen X."/>
            <person name="Luo L."/>
            <person name="Yu J."/>
            <person name="Kang L."/>
            <person name="Cui F."/>
        </authorList>
    </citation>
    <scope>NUCLEOTIDE SEQUENCE [LARGE SCALE GENOMIC DNA]</scope>
    <source>
        <strain evidence="9">Lst14</strain>
    </source>
</reference>
<feature type="transmembrane region" description="Helical" evidence="8">
    <location>
        <begin position="267"/>
        <end position="286"/>
    </location>
</feature>
<dbReference type="GO" id="GO:0046873">
    <property type="term" value="F:metal ion transmembrane transporter activity"/>
    <property type="evidence" value="ECO:0007669"/>
    <property type="project" value="InterPro"/>
</dbReference>
<feature type="compositionally biased region" description="Polar residues" evidence="7">
    <location>
        <begin position="104"/>
        <end position="119"/>
    </location>
</feature>
<protein>
    <submittedName>
        <fullName evidence="9">Uncharacterized protein</fullName>
    </submittedName>
</protein>
<dbReference type="PANTHER" id="PTHR16133">
    <property type="entry name" value="SOLUTE CARRIER FAMILY 39 ZINC TRANSPORTER , MEMBER 9-RELATED"/>
    <property type="match status" value="1"/>
</dbReference>
<keyword evidence="6 8" id="KW-0472">Membrane</keyword>
<dbReference type="InterPro" id="IPR003689">
    <property type="entry name" value="ZIP"/>
</dbReference>